<gene>
    <name evidence="3" type="ORF">CONCODRAFT_40768</name>
</gene>
<reference evidence="3 4" key="1">
    <citation type="journal article" date="2015" name="Genome Biol. Evol.">
        <title>Phylogenomic analyses indicate that early fungi evolved digesting cell walls of algal ancestors of land plants.</title>
        <authorList>
            <person name="Chang Y."/>
            <person name="Wang S."/>
            <person name="Sekimoto S."/>
            <person name="Aerts A.L."/>
            <person name="Choi C."/>
            <person name="Clum A."/>
            <person name="LaButti K.M."/>
            <person name="Lindquist E.A."/>
            <person name="Yee Ngan C."/>
            <person name="Ohm R.A."/>
            <person name="Salamov A.A."/>
            <person name="Grigoriev I.V."/>
            <person name="Spatafora J.W."/>
            <person name="Berbee M.L."/>
        </authorList>
    </citation>
    <scope>NUCLEOTIDE SEQUENCE [LARGE SCALE GENOMIC DNA]</scope>
    <source>
        <strain evidence="3 4">NRRL 28638</strain>
    </source>
</reference>
<dbReference type="InterPro" id="IPR011074">
    <property type="entry name" value="CRAL/TRIO_N_dom"/>
</dbReference>
<dbReference type="InterPro" id="IPR036865">
    <property type="entry name" value="CRAL-TRIO_dom_sf"/>
</dbReference>
<dbReference type="InterPro" id="IPR052432">
    <property type="entry name" value="PITP/CRAL-TRIO"/>
</dbReference>
<dbReference type="SMART" id="SM00516">
    <property type="entry name" value="SEC14"/>
    <property type="match status" value="1"/>
</dbReference>
<dbReference type="OMA" id="FMAQYRS"/>
<dbReference type="EMBL" id="KQ964538">
    <property type="protein sequence ID" value="KXN69341.1"/>
    <property type="molecule type" value="Genomic_DNA"/>
</dbReference>
<proteinExistence type="predicted"/>
<dbReference type="Gene3D" id="3.40.525.10">
    <property type="entry name" value="CRAL-TRIO lipid binding domain"/>
    <property type="match status" value="1"/>
</dbReference>
<keyword evidence="4" id="KW-1185">Reference proteome</keyword>
<dbReference type="Proteomes" id="UP000070444">
    <property type="component" value="Unassembled WGS sequence"/>
</dbReference>
<name>A0A137P341_CONC2</name>
<dbReference type="CDD" id="cd00170">
    <property type="entry name" value="SEC14"/>
    <property type="match status" value="1"/>
</dbReference>
<feature type="compositionally biased region" description="Low complexity" evidence="1">
    <location>
        <begin position="13"/>
        <end position="24"/>
    </location>
</feature>
<evidence type="ECO:0000256" key="1">
    <source>
        <dbReference type="SAM" id="MobiDB-lite"/>
    </source>
</evidence>
<dbReference type="PANTHER" id="PTHR46590">
    <property type="entry name" value="PHOSPHATIDYLINOSITOL TRANSFER PROTEIN CSR1-RELATED"/>
    <property type="match status" value="1"/>
</dbReference>
<dbReference type="AlphaFoldDB" id="A0A137P341"/>
<feature type="domain" description="CRAL-TRIO" evidence="2">
    <location>
        <begin position="95"/>
        <end position="252"/>
    </location>
</feature>
<accession>A0A137P341</accession>
<dbReference type="SUPFAM" id="SSF52087">
    <property type="entry name" value="CRAL/TRIO domain"/>
    <property type="match status" value="1"/>
</dbReference>
<dbReference type="InterPro" id="IPR036273">
    <property type="entry name" value="CRAL/TRIO_N_dom_sf"/>
</dbReference>
<sequence length="340" mass="38995">MEEPPLQKTDTAKSSSSWFGGKSKVAPPPVEAETLTYEQFEEELMGDIMVDHPDNLLIRYLRARKHDSKLGFKMVYDSIKFFHNQGFREVIRTGERELLQYPLESGLLYFYGHDLEGNAILYLSPRVHKPKESPVEKFSKIIMYIMAQGYLLLGDKKVTVVVDLKGLSLSNVEYANVKFAADILANNFPEVLSRVLIFNAPWIFSGIWSVITKFLDPVVKDKVQFCSQEELQKFIAADQLSVSLGGTNTHEYKYQQPSAAEVATKPQDAEYERLMAERKELAYAFLGKSQEWVDGKSVEAERDALAQKLSENFRELSPYIWSPSYYHRNGFIQNFDEAHF</sequence>
<protein>
    <submittedName>
        <fullName evidence="3">CRAL/TRIO domain-containing protein</fullName>
    </submittedName>
</protein>
<feature type="region of interest" description="Disordered" evidence="1">
    <location>
        <begin position="1"/>
        <end position="28"/>
    </location>
</feature>
<evidence type="ECO:0000313" key="4">
    <source>
        <dbReference type="Proteomes" id="UP000070444"/>
    </source>
</evidence>
<evidence type="ECO:0000313" key="3">
    <source>
        <dbReference type="EMBL" id="KXN69341.1"/>
    </source>
</evidence>
<dbReference type="PROSITE" id="PS50191">
    <property type="entry name" value="CRAL_TRIO"/>
    <property type="match status" value="1"/>
</dbReference>
<organism evidence="3 4">
    <name type="scientific">Conidiobolus coronatus (strain ATCC 28846 / CBS 209.66 / NRRL 28638)</name>
    <name type="common">Delacroixia coronata</name>
    <dbReference type="NCBI Taxonomy" id="796925"/>
    <lineage>
        <taxon>Eukaryota</taxon>
        <taxon>Fungi</taxon>
        <taxon>Fungi incertae sedis</taxon>
        <taxon>Zoopagomycota</taxon>
        <taxon>Entomophthoromycotina</taxon>
        <taxon>Entomophthoromycetes</taxon>
        <taxon>Entomophthorales</taxon>
        <taxon>Ancylistaceae</taxon>
        <taxon>Conidiobolus</taxon>
    </lineage>
</organism>
<dbReference type="SUPFAM" id="SSF46938">
    <property type="entry name" value="CRAL/TRIO N-terminal domain"/>
    <property type="match status" value="1"/>
</dbReference>
<dbReference type="InterPro" id="IPR001251">
    <property type="entry name" value="CRAL-TRIO_dom"/>
</dbReference>
<evidence type="ECO:0000259" key="2">
    <source>
        <dbReference type="PROSITE" id="PS50191"/>
    </source>
</evidence>
<dbReference type="Pfam" id="PF00650">
    <property type="entry name" value="CRAL_TRIO"/>
    <property type="match status" value="1"/>
</dbReference>
<dbReference type="Pfam" id="PF03765">
    <property type="entry name" value="CRAL_TRIO_N"/>
    <property type="match status" value="1"/>
</dbReference>
<dbReference type="OrthoDB" id="43460at2759"/>
<dbReference type="PANTHER" id="PTHR46590:SF1">
    <property type="entry name" value="PHOSPHATIDYLINOSITOL TRANSFER PROTEIN CSR1"/>
    <property type="match status" value="1"/>
</dbReference>